<evidence type="ECO:0000259" key="3">
    <source>
        <dbReference type="Pfam" id="PF17191"/>
    </source>
</evidence>
<protein>
    <submittedName>
        <fullName evidence="4">ATP-dependent DNA helicase recG</fullName>
        <ecNumber evidence="4">3.6.4.12</ecNumber>
    </submittedName>
</protein>
<dbReference type="Pfam" id="PF17191">
    <property type="entry name" value="RecG_wedge"/>
    <property type="match status" value="1"/>
</dbReference>
<evidence type="ECO:0000256" key="1">
    <source>
        <dbReference type="ARBA" id="ARBA00022801"/>
    </source>
</evidence>
<dbReference type="PANTHER" id="PTHR47964:SF1">
    <property type="entry name" value="ATP-DEPENDENT DNA HELICASE HOMOLOG RECG, CHLOROPLASTIC"/>
    <property type="match status" value="1"/>
</dbReference>
<dbReference type="GO" id="GO:0006281">
    <property type="term" value="P:DNA repair"/>
    <property type="evidence" value="ECO:0007669"/>
    <property type="project" value="InterPro"/>
</dbReference>
<evidence type="ECO:0000256" key="2">
    <source>
        <dbReference type="ARBA" id="ARBA00022806"/>
    </source>
</evidence>
<dbReference type="PANTHER" id="PTHR47964">
    <property type="entry name" value="ATP-DEPENDENT DNA HELICASE HOMOLOG RECG, CHLOROPLASTIC"/>
    <property type="match status" value="1"/>
</dbReference>
<dbReference type="Gene3D" id="3.40.50.300">
    <property type="entry name" value="P-loop containing nucleotide triphosphate hydrolases"/>
    <property type="match status" value="1"/>
</dbReference>
<reference evidence="4 5" key="1">
    <citation type="submission" date="2019-05" db="EMBL/GenBank/DDBJ databases">
        <authorList>
            <consortium name="Pathogen Informatics"/>
        </authorList>
    </citation>
    <scope>NUCLEOTIDE SEQUENCE [LARGE SCALE GENOMIC DNA]</scope>
    <source>
        <strain evidence="4 5">NCTC12971</strain>
    </source>
</reference>
<dbReference type="InterPro" id="IPR027417">
    <property type="entry name" value="P-loop_NTPase"/>
</dbReference>
<organism evidence="4 5">
    <name type="scientific">Serratia rubidaea</name>
    <name type="common">Serratia marinorubra</name>
    <dbReference type="NCBI Taxonomy" id="61652"/>
    <lineage>
        <taxon>Bacteria</taxon>
        <taxon>Pseudomonadati</taxon>
        <taxon>Pseudomonadota</taxon>
        <taxon>Gammaproteobacteria</taxon>
        <taxon>Enterobacterales</taxon>
        <taxon>Yersiniaceae</taxon>
        <taxon>Serratia</taxon>
    </lineage>
</organism>
<dbReference type="GO" id="GO:0003678">
    <property type="term" value="F:DNA helicase activity"/>
    <property type="evidence" value="ECO:0007669"/>
    <property type="project" value="UniProtKB-EC"/>
</dbReference>
<dbReference type="SUPFAM" id="SSF50249">
    <property type="entry name" value="Nucleic acid-binding proteins"/>
    <property type="match status" value="1"/>
</dbReference>
<keyword evidence="2 4" id="KW-0547">Nucleotide-binding</keyword>
<dbReference type="InterPro" id="IPR012340">
    <property type="entry name" value="NA-bd_OB-fold"/>
</dbReference>
<dbReference type="EMBL" id="LR590463">
    <property type="protein sequence ID" value="VTP68709.1"/>
    <property type="molecule type" value="Genomic_DNA"/>
</dbReference>
<dbReference type="InterPro" id="IPR033454">
    <property type="entry name" value="RecG_wedge"/>
</dbReference>
<dbReference type="Proteomes" id="UP000307968">
    <property type="component" value="Chromosome"/>
</dbReference>
<dbReference type="AlphaFoldDB" id="A0A4U9I0W8"/>
<sequence>MKGRLLDAVPLTTLTGVGASQAAKLAKIGLDTIQDLLLHLPLRYEDRTRLYPINDLLPGIFATVEGEVLRSDISFGRRRMLTCQISDGTGILTMRFFNFNAAMKNSLATGRRVTAYGEIKRGNHGAEIIHPEYRLQGEHDDVELQASLTPVYPTTEGVRQATLRKLTDQALELLDTCAITELLPPELSGGLMSLPQALHTLHRPPPDIQLADLELGKHPAQKRLIMEELLAHNLSMLAVRAGAQSYHAQPLLPDDALKKAFLAQLPFAPTGAQQRVVADIEADMQKDFR</sequence>
<gene>
    <name evidence="4" type="primary">recG_1</name>
    <name evidence="4" type="ORF">NCTC12971_05766</name>
</gene>
<accession>A0A4U9I0W8</accession>
<evidence type="ECO:0000313" key="5">
    <source>
        <dbReference type="Proteomes" id="UP000307968"/>
    </source>
</evidence>
<dbReference type="Gene3D" id="2.40.50.140">
    <property type="entry name" value="Nucleic acid-binding proteins"/>
    <property type="match status" value="1"/>
</dbReference>
<dbReference type="InterPro" id="IPR047112">
    <property type="entry name" value="RecG/Mfd"/>
</dbReference>
<dbReference type="FunFam" id="2.40.50.140:FF:000134">
    <property type="entry name" value="ATP-dependent DNA helicase RecG"/>
    <property type="match status" value="1"/>
</dbReference>
<keyword evidence="2 4" id="KW-0067">ATP-binding</keyword>
<dbReference type="GO" id="GO:0016787">
    <property type="term" value="F:hydrolase activity"/>
    <property type="evidence" value="ECO:0007669"/>
    <property type="project" value="UniProtKB-KW"/>
</dbReference>
<evidence type="ECO:0000313" key="4">
    <source>
        <dbReference type="EMBL" id="VTP68709.1"/>
    </source>
</evidence>
<name>A0A4U9I0W8_SERRU</name>
<feature type="domain" description="RecG wedge" evidence="3">
    <location>
        <begin position="15"/>
        <end position="171"/>
    </location>
</feature>
<proteinExistence type="predicted"/>
<dbReference type="EC" id="3.6.4.12" evidence="4"/>
<keyword evidence="1 4" id="KW-0378">Hydrolase</keyword>
<keyword evidence="2 4" id="KW-0347">Helicase</keyword>
<dbReference type="CDD" id="cd04488">
    <property type="entry name" value="RecG_wedge_OBF"/>
    <property type="match status" value="1"/>
</dbReference>